<feature type="chain" id="PRO_5013003889" evidence="1">
    <location>
        <begin position="19"/>
        <end position="317"/>
    </location>
</feature>
<keyword evidence="3" id="KW-0067">ATP-binding</keyword>
<keyword evidence="4" id="KW-1185">Reference proteome</keyword>
<gene>
    <name evidence="3" type="ORF">B0A89_11450</name>
</gene>
<dbReference type="RefSeq" id="WP_085378263.1">
    <property type="nucleotide sequence ID" value="NZ_CP020612.1"/>
</dbReference>
<dbReference type="GO" id="GO:0005524">
    <property type="term" value="F:ATP binding"/>
    <property type="evidence" value="ECO:0007669"/>
    <property type="project" value="UniProtKB-KW"/>
</dbReference>
<dbReference type="AlphaFoldDB" id="A0A1W6CZ63"/>
<dbReference type="KEGG" id="pcon:B0A89_11450"/>
<evidence type="ECO:0000256" key="1">
    <source>
        <dbReference type="SAM" id="SignalP"/>
    </source>
</evidence>
<dbReference type="InterPro" id="IPR015168">
    <property type="entry name" value="SsuA/THI5"/>
</dbReference>
<dbReference type="Gene3D" id="3.40.190.10">
    <property type="entry name" value="Periplasmic binding protein-like II"/>
    <property type="match status" value="2"/>
</dbReference>
<dbReference type="PANTHER" id="PTHR31528:SF3">
    <property type="entry name" value="THIAMINE BIOSYNTHESIS PROTEIN HI_0357-RELATED"/>
    <property type="match status" value="1"/>
</dbReference>
<dbReference type="CDD" id="cd13651">
    <property type="entry name" value="PBP2_ThiY"/>
    <property type="match status" value="1"/>
</dbReference>
<name>A0A1W6CZ63_9RHOB</name>
<dbReference type="InterPro" id="IPR027939">
    <property type="entry name" value="NMT1/THI5"/>
</dbReference>
<dbReference type="STRING" id="1945662.B0A89_11450"/>
<feature type="signal peptide" evidence="1">
    <location>
        <begin position="1"/>
        <end position="18"/>
    </location>
</feature>
<protein>
    <submittedName>
        <fullName evidence="3">ABC transporter ATP-binding protein</fullName>
    </submittedName>
</protein>
<keyword evidence="1" id="KW-0732">Signal</keyword>
<keyword evidence="3" id="KW-0547">Nucleotide-binding</keyword>
<proteinExistence type="predicted"/>
<evidence type="ECO:0000313" key="3">
    <source>
        <dbReference type="EMBL" id="ARJ70148.1"/>
    </source>
</evidence>
<dbReference type="GO" id="GO:0009228">
    <property type="term" value="P:thiamine biosynthetic process"/>
    <property type="evidence" value="ECO:0007669"/>
    <property type="project" value="InterPro"/>
</dbReference>
<feature type="domain" description="SsuA/THI5-like" evidence="2">
    <location>
        <begin position="31"/>
        <end position="248"/>
    </location>
</feature>
<dbReference type="Pfam" id="PF09084">
    <property type="entry name" value="NMT1"/>
    <property type="match status" value="1"/>
</dbReference>
<dbReference type="PANTHER" id="PTHR31528">
    <property type="entry name" value="4-AMINO-5-HYDROXYMETHYL-2-METHYLPYRIMIDINE PHOSPHATE SYNTHASE THI11-RELATED"/>
    <property type="match status" value="1"/>
</dbReference>
<organism evidence="3 4">
    <name type="scientific">Paracoccus contaminans</name>
    <dbReference type="NCBI Taxonomy" id="1945662"/>
    <lineage>
        <taxon>Bacteria</taxon>
        <taxon>Pseudomonadati</taxon>
        <taxon>Pseudomonadota</taxon>
        <taxon>Alphaproteobacteria</taxon>
        <taxon>Rhodobacterales</taxon>
        <taxon>Paracoccaceae</taxon>
        <taxon>Paracoccus</taxon>
    </lineage>
</organism>
<evidence type="ECO:0000313" key="4">
    <source>
        <dbReference type="Proteomes" id="UP000193017"/>
    </source>
</evidence>
<sequence>MKHLLTAALIALASPAAAADKLTLMLDWFVNPDHAPIVIAQDKGFFRDAGLDVEIVAPADPADPPRLVAAGKADLAVSYQPQLHLQVHEGLPLVRVGTLVGTPLNCLMVRADGPVKSIADLKGRKIGFSVAGVEQAIVAALLDRAGLTLDDVQMVHVNWSLTPALLSGQVDATIGGYRNFELTQMRMAGSEGRCFYVEEEGLPAYDELILIANRDRLKAEGPERDRINRFMAALERGTQFMLNHPEEARSLFAAHAPDLGDELNTAAWKDTFGRFAISPAALDSGRYARFEAFLVDAGLVPEALAVDRLAIDPGAAP</sequence>
<evidence type="ECO:0000259" key="2">
    <source>
        <dbReference type="Pfam" id="PF09084"/>
    </source>
</evidence>
<accession>A0A1W6CZ63</accession>
<dbReference type="OrthoDB" id="5348911at2"/>
<reference evidence="3 4" key="1">
    <citation type="submission" date="2017-03" db="EMBL/GenBank/DDBJ databases">
        <title>Genome sequence of Paracoccus contaminans isolated from a water microcosm.</title>
        <authorList>
            <person name="Aurass P."/>
            <person name="Karste S."/>
            <person name="Trost E."/>
            <person name="Glaeser S.P."/>
            <person name="Kaempfer P."/>
            <person name="Flieger A."/>
        </authorList>
    </citation>
    <scope>NUCLEOTIDE SEQUENCE [LARGE SCALE GENOMIC DNA]</scope>
    <source>
        <strain evidence="4">RKI 16-01929T\LMG 29738T\CCM 8701T\CIP 111112T</strain>
    </source>
</reference>
<dbReference type="SUPFAM" id="SSF53850">
    <property type="entry name" value="Periplasmic binding protein-like II"/>
    <property type="match status" value="1"/>
</dbReference>
<dbReference type="EMBL" id="CP020612">
    <property type="protein sequence ID" value="ARJ70148.1"/>
    <property type="molecule type" value="Genomic_DNA"/>
</dbReference>
<dbReference type="Proteomes" id="UP000193017">
    <property type="component" value="Chromosome"/>
</dbReference>